<keyword evidence="4" id="KW-0539">Nucleus</keyword>
<dbReference type="GO" id="GO:0008270">
    <property type="term" value="F:zinc ion binding"/>
    <property type="evidence" value="ECO:0007669"/>
    <property type="project" value="InterPro"/>
</dbReference>
<evidence type="ECO:0000256" key="1">
    <source>
        <dbReference type="ARBA" id="ARBA00004123"/>
    </source>
</evidence>
<dbReference type="GeneID" id="81590145"/>
<sequence length="623" mass="69542">MPQGTPAVGAVMEQPIDGHSECGSMRISESELRYVGGDHWAAILDGIADLKDHFDRDEQLRLANTPDRLADEPGHDLSRPRSGYALLLYGCRRTASRGDILAALPPKAAVDRYISRYFNYLDLVSSSVVHGLSFLREYEAFWTDPSSVPIMWVGLLFSMICLACLTADAIDTEVEHLSLQIELYREKIVQCLVLGEYTRAGPYVLQTVINYVYVEFCLRADADQDTWYLLALEVNLAMRMGYHRDPSHFPGISPFQGEMRRRLWATVLMGDILVSNQMGMPRMISDLKCDTVEPRNLNDTDFDEQSTELPPSRPLTENTNSLGLIARRRILAALGTVVDLADAVEPCSYTEVMRVDGIFQEAAASIPPPLQMKSMATSVTDTPQIIMSRLFLGHMVYKGLILLHRRFLYTTSANTHYDSMSYSQKACLDASLGMLNIQHVLDEETCPGGQLYTMRFRVTSIMNHQFLTATMVLSSMLHRGKTLQREQDIRAALQLSRSIWMRRSPTSKEATKAAEIVSFVLAKAGDGRNPSLTTNQEMSHDVQDNVQTNASQGNGAKGTGQNLDEGLLFPDNMNLFDPDPFVMTGSLGMFTSPGQQDQYFGANFNGIDRPPDEWMVMDLPSPA</sequence>
<dbReference type="Pfam" id="PF04082">
    <property type="entry name" value="Fungal_trans"/>
    <property type="match status" value="1"/>
</dbReference>
<reference evidence="7" key="2">
    <citation type="submission" date="2023-01" db="EMBL/GenBank/DDBJ databases">
        <authorList>
            <person name="Petersen C."/>
        </authorList>
    </citation>
    <scope>NUCLEOTIDE SEQUENCE</scope>
    <source>
        <strain evidence="7">IBT 12815</strain>
    </source>
</reference>
<comment type="subcellular location">
    <subcellularLocation>
        <location evidence="1">Nucleus</location>
    </subcellularLocation>
</comment>
<gene>
    <name evidence="7" type="ORF">N7537_008849</name>
</gene>
<comment type="caution">
    <text evidence="7">The sequence shown here is derived from an EMBL/GenBank/DDBJ whole genome shotgun (WGS) entry which is preliminary data.</text>
</comment>
<dbReference type="CDD" id="cd12148">
    <property type="entry name" value="fungal_TF_MHR"/>
    <property type="match status" value="1"/>
</dbReference>
<keyword evidence="8" id="KW-1185">Reference proteome</keyword>
<accession>A0AAD6E1L0</accession>
<evidence type="ECO:0000256" key="4">
    <source>
        <dbReference type="ARBA" id="ARBA00023242"/>
    </source>
</evidence>
<reference evidence="7" key="1">
    <citation type="journal article" date="2023" name="IMA Fungus">
        <title>Comparative genomic study of the Penicillium genus elucidates a diverse pangenome and 15 lateral gene transfer events.</title>
        <authorList>
            <person name="Petersen C."/>
            <person name="Sorensen T."/>
            <person name="Nielsen M.R."/>
            <person name="Sondergaard T.E."/>
            <person name="Sorensen J.L."/>
            <person name="Fitzpatrick D.A."/>
            <person name="Frisvad J.C."/>
            <person name="Nielsen K.L."/>
        </authorList>
    </citation>
    <scope>NUCLEOTIDE SEQUENCE</scope>
    <source>
        <strain evidence="7">IBT 12815</strain>
    </source>
</reference>
<evidence type="ECO:0000256" key="2">
    <source>
        <dbReference type="ARBA" id="ARBA00023015"/>
    </source>
</evidence>
<dbReference type="GO" id="GO:0005634">
    <property type="term" value="C:nucleus"/>
    <property type="evidence" value="ECO:0007669"/>
    <property type="project" value="UniProtKB-SubCell"/>
</dbReference>
<evidence type="ECO:0000256" key="5">
    <source>
        <dbReference type="SAM" id="MobiDB-lite"/>
    </source>
</evidence>
<evidence type="ECO:0000313" key="8">
    <source>
        <dbReference type="Proteomes" id="UP001213799"/>
    </source>
</evidence>
<dbReference type="GO" id="GO:0003677">
    <property type="term" value="F:DNA binding"/>
    <property type="evidence" value="ECO:0007669"/>
    <property type="project" value="InterPro"/>
</dbReference>
<keyword evidence="3" id="KW-0804">Transcription</keyword>
<evidence type="ECO:0000313" key="7">
    <source>
        <dbReference type="EMBL" id="KAJ5598765.1"/>
    </source>
</evidence>
<dbReference type="PANTHER" id="PTHR31001:SF74">
    <property type="entry name" value="ZN(II)2CYS6 TRANSCRIPTION FACTOR (EUROFUNG)"/>
    <property type="match status" value="1"/>
</dbReference>
<organism evidence="7 8">
    <name type="scientific">Penicillium hordei</name>
    <dbReference type="NCBI Taxonomy" id="40994"/>
    <lineage>
        <taxon>Eukaryota</taxon>
        <taxon>Fungi</taxon>
        <taxon>Dikarya</taxon>
        <taxon>Ascomycota</taxon>
        <taxon>Pezizomycotina</taxon>
        <taxon>Eurotiomycetes</taxon>
        <taxon>Eurotiomycetidae</taxon>
        <taxon>Eurotiales</taxon>
        <taxon>Aspergillaceae</taxon>
        <taxon>Penicillium</taxon>
    </lineage>
</organism>
<dbReference type="Proteomes" id="UP001213799">
    <property type="component" value="Unassembled WGS sequence"/>
</dbReference>
<keyword evidence="2" id="KW-0805">Transcription regulation</keyword>
<dbReference type="InterPro" id="IPR007219">
    <property type="entry name" value="XnlR_reg_dom"/>
</dbReference>
<evidence type="ECO:0000256" key="3">
    <source>
        <dbReference type="ARBA" id="ARBA00023163"/>
    </source>
</evidence>
<dbReference type="GO" id="GO:0006351">
    <property type="term" value="P:DNA-templated transcription"/>
    <property type="evidence" value="ECO:0007669"/>
    <property type="project" value="InterPro"/>
</dbReference>
<protein>
    <recommendedName>
        <fullName evidence="6">Xylanolytic transcriptional activator regulatory domain-containing protein</fullName>
    </recommendedName>
</protein>
<dbReference type="InterPro" id="IPR050613">
    <property type="entry name" value="Sec_Metabolite_Reg"/>
</dbReference>
<dbReference type="EMBL" id="JAQJAE010000004">
    <property type="protein sequence ID" value="KAJ5598765.1"/>
    <property type="molecule type" value="Genomic_DNA"/>
</dbReference>
<proteinExistence type="predicted"/>
<dbReference type="RefSeq" id="XP_056751979.1">
    <property type="nucleotide sequence ID" value="XM_056899903.1"/>
</dbReference>
<feature type="region of interest" description="Disordered" evidence="5">
    <location>
        <begin position="295"/>
        <end position="316"/>
    </location>
</feature>
<feature type="domain" description="Xylanolytic transcriptional activator regulatory" evidence="6">
    <location>
        <begin position="226"/>
        <end position="300"/>
    </location>
</feature>
<name>A0AAD6E1L0_9EURO</name>
<evidence type="ECO:0000259" key="6">
    <source>
        <dbReference type="SMART" id="SM00906"/>
    </source>
</evidence>
<dbReference type="PANTHER" id="PTHR31001">
    <property type="entry name" value="UNCHARACTERIZED TRANSCRIPTIONAL REGULATORY PROTEIN"/>
    <property type="match status" value="1"/>
</dbReference>
<dbReference type="AlphaFoldDB" id="A0AAD6E1L0"/>
<dbReference type="SMART" id="SM00906">
    <property type="entry name" value="Fungal_trans"/>
    <property type="match status" value="1"/>
</dbReference>